<evidence type="ECO:0000256" key="4">
    <source>
        <dbReference type="ARBA" id="ARBA00023136"/>
    </source>
</evidence>
<comment type="function">
    <text evidence="5">Probably involved in the biogenesis of the COX complex.</text>
</comment>
<comment type="similarity">
    <text evidence="5">Belongs to the SURF1 family.</text>
</comment>
<comment type="subcellular location">
    <subcellularLocation>
        <location evidence="1">Membrane</location>
    </subcellularLocation>
    <subcellularLocation>
        <location evidence="5">Mitochondrion inner membrane</location>
        <topology evidence="5">Multi-pass membrane protein</topology>
    </subcellularLocation>
</comment>
<proteinExistence type="inferred from homology"/>
<keyword evidence="2" id="KW-0812">Transmembrane</keyword>
<keyword evidence="3" id="KW-1133">Transmembrane helix</keyword>
<evidence type="ECO:0000256" key="6">
    <source>
        <dbReference type="SAM" id="MobiDB-lite"/>
    </source>
</evidence>
<keyword evidence="5" id="KW-0999">Mitochondrion inner membrane</keyword>
<evidence type="ECO:0000256" key="5">
    <source>
        <dbReference type="RuleBase" id="RU363076"/>
    </source>
</evidence>
<gene>
    <name evidence="7" type="ORF">HJC23_013788</name>
</gene>
<evidence type="ECO:0000256" key="2">
    <source>
        <dbReference type="ARBA" id="ARBA00022692"/>
    </source>
</evidence>
<evidence type="ECO:0000313" key="7">
    <source>
        <dbReference type="EMBL" id="KAL3786867.1"/>
    </source>
</evidence>
<evidence type="ECO:0000313" key="8">
    <source>
        <dbReference type="Proteomes" id="UP001516023"/>
    </source>
</evidence>
<dbReference type="InterPro" id="IPR045214">
    <property type="entry name" value="Surf1/Surf4"/>
</dbReference>
<organism evidence="7 8">
    <name type="scientific">Cyclotella cryptica</name>
    <dbReference type="NCBI Taxonomy" id="29204"/>
    <lineage>
        <taxon>Eukaryota</taxon>
        <taxon>Sar</taxon>
        <taxon>Stramenopiles</taxon>
        <taxon>Ochrophyta</taxon>
        <taxon>Bacillariophyta</taxon>
        <taxon>Coscinodiscophyceae</taxon>
        <taxon>Thalassiosirophycidae</taxon>
        <taxon>Stephanodiscales</taxon>
        <taxon>Stephanodiscaceae</taxon>
        <taxon>Cyclotella</taxon>
    </lineage>
</organism>
<dbReference type="Proteomes" id="UP001516023">
    <property type="component" value="Unassembled WGS sequence"/>
</dbReference>
<evidence type="ECO:0000256" key="1">
    <source>
        <dbReference type="ARBA" id="ARBA00004370"/>
    </source>
</evidence>
<feature type="region of interest" description="Disordered" evidence="6">
    <location>
        <begin position="204"/>
        <end position="223"/>
    </location>
</feature>
<feature type="region of interest" description="Disordered" evidence="6">
    <location>
        <begin position="156"/>
        <end position="186"/>
    </location>
</feature>
<keyword evidence="5" id="KW-0496">Mitochondrion</keyword>
<feature type="region of interest" description="Disordered" evidence="6">
    <location>
        <begin position="296"/>
        <end position="317"/>
    </location>
</feature>
<dbReference type="CDD" id="cd06662">
    <property type="entry name" value="SURF1"/>
    <property type="match status" value="1"/>
</dbReference>
<dbReference type="AlphaFoldDB" id="A0ABD3PG24"/>
<evidence type="ECO:0000256" key="3">
    <source>
        <dbReference type="ARBA" id="ARBA00022989"/>
    </source>
</evidence>
<reference evidence="7 8" key="1">
    <citation type="journal article" date="2020" name="G3 (Bethesda)">
        <title>Improved Reference Genome for Cyclotella cryptica CCMP332, a Model for Cell Wall Morphogenesis, Salinity Adaptation, and Lipid Production in Diatoms (Bacillariophyta).</title>
        <authorList>
            <person name="Roberts W.R."/>
            <person name="Downey K.M."/>
            <person name="Ruck E.C."/>
            <person name="Traller J.C."/>
            <person name="Alverson A.J."/>
        </authorList>
    </citation>
    <scope>NUCLEOTIDE SEQUENCE [LARGE SCALE GENOMIC DNA]</scope>
    <source>
        <strain evidence="7 8">CCMP332</strain>
    </source>
</reference>
<dbReference type="InterPro" id="IPR002994">
    <property type="entry name" value="Surf1/Shy1"/>
</dbReference>
<comment type="caution">
    <text evidence="7">The sequence shown here is derived from an EMBL/GenBank/DDBJ whole genome shotgun (WGS) entry which is preliminary data.</text>
</comment>
<dbReference type="PANTHER" id="PTHR23427">
    <property type="entry name" value="SURFEIT LOCUS PROTEIN"/>
    <property type="match status" value="1"/>
</dbReference>
<dbReference type="PROSITE" id="PS50895">
    <property type="entry name" value="SURF1"/>
    <property type="match status" value="1"/>
</dbReference>
<name>A0ABD3PG24_9STRA</name>
<dbReference type="EMBL" id="JABMIG020000186">
    <property type="protein sequence ID" value="KAL3786867.1"/>
    <property type="molecule type" value="Genomic_DNA"/>
</dbReference>
<sequence>MVQHLICRRLLHNAAPKVTVDTFRQTPTIQSTRLVTPSFLSWHLRRSENVVHLRPTSNNAPTEKTNAISTAGTLFFTSLCAITFGLGVWQTQRYFEKVELVKRREEDLKMNPLTWDEWIASHSQGGNRENSLEDGAGKVRTYRRVILQGTFQHHNQILVGPRGPPPGALAESGPNSGRGGGGGMSSSRQGYWVVTPFLVCKNTESQSLSESKETEDDGGKDTRGWFKRLTFRGNGQTYSNAAVLKEECPKEECPKEETIVWINRGWIPRHFVDNQSKIQHEWEKPSGVVEVTTMESETETPGRFSPPSRLDTRVDKGSANSRDFDVGTVQKLLWMDRDAISEMTNCPKELRPPLFVQTKDEIYSPSPALYPARSSREHVGEFKVTPEVHAGYAVTWFGLSGAGMVMTRKLLNRGR</sequence>
<protein>
    <recommendedName>
        <fullName evidence="5">SURF1-like protein</fullName>
    </recommendedName>
</protein>
<keyword evidence="8" id="KW-1185">Reference proteome</keyword>
<dbReference type="GO" id="GO:0005743">
    <property type="term" value="C:mitochondrial inner membrane"/>
    <property type="evidence" value="ECO:0007669"/>
    <property type="project" value="UniProtKB-SubCell"/>
</dbReference>
<dbReference type="PANTHER" id="PTHR23427:SF2">
    <property type="entry name" value="SURFEIT LOCUS PROTEIN 1"/>
    <property type="match status" value="1"/>
</dbReference>
<accession>A0ABD3PG24</accession>
<keyword evidence="4" id="KW-0472">Membrane</keyword>
<dbReference type="Pfam" id="PF02104">
    <property type="entry name" value="SURF1"/>
    <property type="match status" value="2"/>
</dbReference>